<dbReference type="AlphaFoldDB" id="A0A2B7X106"/>
<dbReference type="Proteomes" id="UP000223968">
    <property type="component" value="Unassembled WGS sequence"/>
</dbReference>
<proteinExistence type="predicted"/>
<dbReference type="EMBL" id="PDNB01000159">
    <property type="protein sequence ID" value="PGH02402.1"/>
    <property type="molecule type" value="Genomic_DNA"/>
</dbReference>
<dbReference type="OrthoDB" id="4171428at2759"/>
<protein>
    <submittedName>
        <fullName evidence="2">Uncharacterized protein</fullName>
    </submittedName>
</protein>
<sequence>MGYCNTYQSPYIPLGPYIPTRPPGHDENARPIYMRGQRETCSGITGTEMGPEIDFEPYAADDEDEPSEPAHSYTHIHTGDRILTLRIPYLGPVGWTVPAREGSQATRPFLIYQDPTAGYLSPPLPAGAGKPIDEHINLLASDDKENIGEDIDEGEEEEDSPDRDAYVQDNMVAEAENIIELAAMNDGWNVRALRNRLQQYDDQGGYGYGYGHGNDGNPQGLEHQYWYGNQNNGYGYEFQQYHQRPDNQPEVGINVALGGSLEASPVRSQRANSSSVVVVSPPRGSGRANAEDGGSGGRGRWNGSPRTPSGFF</sequence>
<comment type="caution">
    <text evidence="2">The sequence shown here is derived from an EMBL/GenBank/DDBJ whole genome shotgun (WGS) entry which is preliminary data.</text>
</comment>
<keyword evidence="3" id="KW-1185">Reference proteome</keyword>
<evidence type="ECO:0000256" key="1">
    <source>
        <dbReference type="SAM" id="MobiDB-lite"/>
    </source>
</evidence>
<name>A0A2B7X106_9EURO</name>
<feature type="region of interest" description="Disordered" evidence="1">
    <location>
        <begin position="264"/>
        <end position="312"/>
    </location>
</feature>
<evidence type="ECO:0000313" key="2">
    <source>
        <dbReference type="EMBL" id="PGH02402.1"/>
    </source>
</evidence>
<gene>
    <name evidence="2" type="ORF">AJ79_07634</name>
</gene>
<organism evidence="2 3">
    <name type="scientific">Helicocarpus griseus UAMH5409</name>
    <dbReference type="NCBI Taxonomy" id="1447875"/>
    <lineage>
        <taxon>Eukaryota</taxon>
        <taxon>Fungi</taxon>
        <taxon>Dikarya</taxon>
        <taxon>Ascomycota</taxon>
        <taxon>Pezizomycotina</taxon>
        <taxon>Eurotiomycetes</taxon>
        <taxon>Eurotiomycetidae</taxon>
        <taxon>Onygenales</taxon>
        <taxon>Ajellomycetaceae</taxon>
        <taxon>Helicocarpus</taxon>
    </lineage>
</organism>
<reference evidence="2 3" key="1">
    <citation type="submission" date="2017-10" db="EMBL/GenBank/DDBJ databases">
        <title>Comparative genomics in systemic dimorphic fungi from Ajellomycetaceae.</title>
        <authorList>
            <person name="Munoz J.F."/>
            <person name="Mcewen J.G."/>
            <person name="Clay O.K."/>
            <person name="Cuomo C.A."/>
        </authorList>
    </citation>
    <scope>NUCLEOTIDE SEQUENCE [LARGE SCALE GENOMIC DNA]</scope>
    <source>
        <strain evidence="2 3">UAMH5409</strain>
    </source>
</reference>
<accession>A0A2B7X106</accession>
<evidence type="ECO:0000313" key="3">
    <source>
        <dbReference type="Proteomes" id="UP000223968"/>
    </source>
</evidence>